<dbReference type="EMBL" id="GL882881">
    <property type="protein sequence ID" value="EGF82153.1"/>
    <property type="molecule type" value="Genomic_DNA"/>
</dbReference>
<dbReference type="GeneID" id="18238233"/>
<dbReference type="AlphaFoldDB" id="F4NZ89"/>
<proteinExistence type="predicted"/>
<dbReference type="OrthoDB" id="10631473at2759"/>
<sequence length="818" mass="91406">MTSQPPLSQQLGPTSTIRSVKKRPPSQPPVGSEMWKLDGLAHSVLQVLFIKRHLDQSDSTEPTHHTKKKNLLFQPDFNYGVAATQDYSQASTGSSVFSNGLDYDLVSNTDSQSSHLQSTDEADADVVAGYIALKMLEENSFLWGALDTPQTTPPPIFQRLLLVLLGNYIIDAAQNQPTSSDSTPDENTIWQLGSAAYILEAGFLELPLDLVTVYIELLRELRTQIYIYAYLNGDSTHRCKMAFLKNLESPAGGCISAQLMDEFQSLLKSRLQEIQTILHNSDGDIMQVAYMFPFDGFSDDVAAFIAILSKLLAIDYSPKTVRDTVRNAKQKGHQPLWNLYSNMSKIESALSDQTMDDKVTDTNDNSDSHDATAQENALHSKLTMSVPSWEQSVVPNQLREWIGEMLDSNGSDTTLSDSFELSLRSRKGARKSMKRARIESDESTMSNELVPCTPVTQSHKRIPANIAPDKSTTILSKTSSIPVGTATPTFIRNSETSSSQEDDDTAYFSNTREAELMRKVARIHKEQRIFHQKQLEMERRNEKMQNRILVALDNLTNAIKNINSNTIQHQAKAPANTMARNRRHFNQNDGTGLKKPTTSTTATLRQASSAKTNQRSRSVFKRRIQLSETNSDSFSQPNLYSSYFQQGSPQFENELHFDNSESNAFALPLSRPASVNGLQQSSSYTAKPTSNDGISDMINSPQFDDGSSSDHDQDSNQVNAISDSGMYGSILDAHKLSDSQRRIKWKGYEVDDLNKALGLYGHRWSFISKLVRSDGQMAFPGRSADQILHKFVQESLRRQRLGLRLGNFRYGLDKTEGK</sequence>
<gene>
    <name evidence="2" type="ORF">BATDEDRAFT_23511</name>
</gene>
<feature type="compositionally biased region" description="Polar residues" evidence="1">
    <location>
        <begin position="596"/>
        <end position="617"/>
    </location>
</feature>
<evidence type="ECO:0000313" key="2">
    <source>
        <dbReference type="EMBL" id="EGF82153.1"/>
    </source>
</evidence>
<reference evidence="2 3" key="1">
    <citation type="submission" date="2009-12" db="EMBL/GenBank/DDBJ databases">
        <title>The draft genome of Batrachochytrium dendrobatidis.</title>
        <authorList>
            <consortium name="US DOE Joint Genome Institute (JGI-PGF)"/>
            <person name="Kuo A."/>
            <person name="Salamov A."/>
            <person name="Schmutz J."/>
            <person name="Lucas S."/>
            <person name="Pitluck S."/>
            <person name="Rosenblum E."/>
            <person name="Stajich J."/>
            <person name="Eisen M."/>
            <person name="Grigoriev I.V."/>
        </authorList>
    </citation>
    <scope>NUCLEOTIDE SEQUENCE [LARGE SCALE GENOMIC DNA]</scope>
    <source>
        <strain evidence="3">JAM81 / FGSC 10211</strain>
    </source>
</reference>
<feature type="region of interest" description="Disordered" evidence="1">
    <location>
        <begin position="572"/>
        <end position="618"/>
    </location>
</feature>
<feature type="compositionally biased region" description="Basic and acidic residues" evidence="1">
    <location>
        <begin position="356"/>
        <end position="372"/>
    </location>
</feature>
<feature type="compositionally biased region" description="Polar residues" evidence="1">
    <location>
        <begin position="1"/>
        <end position="18"/>
    </location>
</feature>
<feature type="region of interest" description="Disordered" evidence="1">
    <location>
        <begin position="676"/>
        <end position="722"/>
    </location>
</feature>
<feature type="region of interest" description="Disordered" evidence="1">
    <location>
        <begin position="356"/>
        <end position="379"/>
    </location>
</feature>
<accession>F4NZ89</accession>
<dbReference type="STRING" id="684364.F4NZ89"/>
<keyword evidence="3" id="KW-1185">Reference proteome</keyword>
<organism evidence="2 3">
    <name type="scientific">Batrachochytrium dendrobatidis (strain JAM81 / FGSC 10211)</name>
    <name type="common">Frog chytrid fungus</name>
    <dbReference type="NCBI Taxonomy" id="684364"/>
    <lineage>
        <taxon>Eukaryota</taxon>
        <taxon>Fungi</taxon>
        <taxon>Fungi incertae sedis</taxon>
        <taxon>Chytridiomycota</taxon>
        <taxon>Chytridiomycota incertae sedis</taxon>
        <taxon>Chytridiomycetes</taxon>
        <taxon>Rhizophydiales</taxon>
        <taxon>Rhizophydiales incertae sedis</taxon>
        <taxon>Batrachochytrium</taxon>
    </lineage>
</organism>
<evidence type="ECO:0000313" key="3">
    <source>
        <dbReference type="Proteomes" id="UP000007241"/>
    </source>
</evidence>
<dbReference type="RefSeq" id="XP_006677302.1">
    <property type="nucleotide sequence ID" value="XM_006677239.1"/>
</dbReference>
<name>F4NZ89_BATDJ</name>
<feature type="region of interest" description="Disordered" evidence="1">
    <location>
        <begin position="486"/>
        <end position="505"/>
    </location>
</feature>
<dbReference type="InParanoid" id="F4NZ89"/>
<evidence type="ECO:0000256" key="1">
    <source>
        <dbReference type="SAM" id="MobiDB-lite"/>
    </source>
</evidence>
<feature type="compositionally biased region" description="Polar residues" evidence="1">
    <location>
        <begin position="676"/>
        <end position="702"/>
    </location>
</feature>
<feature type="region of interest" description="Disordered" evidence="1">
    <location>
        <begin position="1"/>
        <end position="33"/>
    </location>
</feature>
<dbReference type="Proteomes" id="UP000007241">
    <property type="component" value="Unassembled WGS sequence"/>
</dbReference>
<dbReference type="HOGENOM" id="CLU_345445_0_0_1"/>
<protein>
    <submittedName>
        <fullName evidence="2">Uncharacterized protein</fullName>
    </submittedName>
</protein>